<sequence>MPSRLLQRLKSCSSFDRCIIPSFQCRPYTSHIPIGKDLGPIEQHEHQTFRIRKKGKPLPLPPVLDPVVIEAKGRYAQKKAKPNPATFTPFQKKLLENPYAHTLASPIRVCRTLSILLPSALLTTLNPHPHPSTSEPWLLPVNLTTPSTRLGPTYRFLAWKPVAKYLHARQRWRSNLPERLTAKLSSSTAKLVWREDMADLIESLMQKNVAEQLKWHFKHSGSRMVGVGSLRAEEIKDIDDVSCILSLRNLKTTADTLQAQSTKIVSICDDYARQTRSLLSPILDPHKGNNPFPPPQWYKAPVVPQLHPRLRYPPLEFSTAEWRGRRVAVYGLVELLGAERVKEVLAGTRFEGVDWVVVRGSRHHVSLEMMLLRLQMYLAVPGP</sequence>
<organism evidence="1 2">
    <name type="scientific">Dendryphion nanum</name>
    <dbReference type="NCBI Taxonomy" id="256645"/>
    <lineage>
        <taxon>Eukaryota</taxon>
        <taxon>Fungi</taxon>
        <taxon>Dikarya</taxon>
        <taxon>Ascomycota</taxon>
        <taxon>Pezizomycotina</taxon>
        <taxon>Dothideomycetes</taxon>
        <taxon>Pleosporomycetidae</taxon>
        <taxon>Pleosporales</taxon>
        <taxon>Torulaceae</taxon>
        <taxon>Dendryphion</taxon>
    </lineage>
</organism>
<protein>
    <submittedName>
        <fullName evidence="1">Uncharacterized protein</fullName>
    </submittedName>
</protein>
<evidence type="ECO:0000313" key="2">
    <source>
        <dbReference type="Proteomes" id="UP000700596"/>
    </source>
</evidence>
<dbReference type="EMBL" id="JAGMWT010000001">
    <property type="protein sequence ID" value="KAH7137986.1"/>
    <property type="molecule type" value="Genomic_DNA"/>
</dbReference>
<dbReference type="OrthoDB" id="3363286at2759"/>
<reference evidence="1" key="1">
    <citation type="journal article" date="2021" name="Nat. Commun.">
        <title>Genetic determinants of endophytism in the Arabidopsis root mycobiome.</title>
        <authorList>
            <person name="Mesny F."/>
            <person name="Miyauchi S."/>
            <person name="Thiergart T."/>
            <person name="Pickel B."/>
            <person name="Atanasova L."/>
            <person name="Karlsson M."/>
            <person name="Huettel B."/>
            <person name="Barry K.W."/>
            <person name="Haridas S."/>
            <person name="Chen C."/>
            <person name="Bauer D."/>
            <person name="Andreopoulos W."/>
            <person name="Pangilinan J."/>
            <person name="LaButti K."/>
            <person name="Riley R."/>
            <person name="Lipzen A."/>
            <person name="Clum A."/>
            <person name="Drula E."/>
            <person name="Henrissat B."/>
            <person name="Kohler A."/>
            <person name="Grigoriev I.V."/>
            <person name="Martin F.M."/>
            <person name="Hacquard S."/>
        </authorList>
    </citation>
    <scope>NUCLEOTIDE SEQUENCE</scope>
    <source>
        <strain evidence="1">MPI-CAGE-CH-0243</strain>
    </source>
</reference>
<accession>A0A9P9IZM2</accession>
<keyword evidence="2" id="KW-1185">Reference proteome</keyword>
<name>A0A9P9IZM2_9PLEO</name>
<proteinExistence type="predicted"/>
<gene>
    <name evidence="1" type="ORF">B0J11DRAFT_563038</name>
</gene>
<dbReference type="AlphaFoldDB" id="A0A9P9IZM2"/>
<comment type="caution">
    <text evidence="1">The sequence shown here is derived from an EMBL/GenBank/DDBJ whole genome shotgun (WGS) entry which is preliminary data.</text>
</comment>
<dbReference type="Proteomes" id="UP000700596">
    <property type="component" value="Unassembled WGS sequence"/>
</dbReference>
<evidence type="ECO:0000313" key="1">
    <source>
        <dbReference type="EMBL" id="KAH7137986.1"/>
    </source>
</evidence>